<dbReference type="EMBL" id="CAJVCH010054739">
    <property type="protein sequence ID" value="CAG7718602.1"/>
    <property type="molecule type" value="Genomic_DNA"/>
</dbReference>
<evidence type="ECO:0000313" key="1">
    <source>
        <dbReference type="EMBL" id="CAG7718602.1"/>
    </source>
</evidence>
<accession>A0A8J2JI46</accession>
<protein>
    <submittedName>
        <fullName evidence="1">Uncharacterized protein</fullName>
    </submittedName>
</protein>
<reference evidence="1" key="1">
    <citation type="submission" date="2021-06" db="EMBL/GenBank/DDBJ databases">
        <authorList>
            <person name="Hodson N. C."/>
            <person name="Mongue J. A."/>
            <person name="Jaron S. K."/>
        </authorList>
    </citation>
    <scope>NUCLEOTIDE SEQUENCE</scope>
</reference>
<organism evidence="1 2">
    <name type="scientific">Allacma fusca</name>
    <dbReference type="NCBI Taxonomy" id="39272"/>
    <lineage>
        <taxon>Eukaryota</taxon>
        <taxon>Metazoa</taxon>
        <taxon>Ecdysozoa</taxon>
        <taxon>Arthropoda</taxon>
        <taxon>Hexapoda</taxon>
        <taxon>Collembola</taxon>
        <taxon>Symphypleona</taxon>
        <taxon>Sminthuridae</taxon>
        <taxon>Allacma</taxon>
    </lineage>
</organism>
<keyword evidence="2" id="KW-1185">Reference proteome</keyword>
<proteinExistence type="predicted"/>
<dbReference type="Proteomes" id="UP000708208">
    <property type="component" value="Unassembled WGS sequence"/>
</dbReference>
<evidence type="ECO:0000313" key="2">
    <source>
        <dbReference type="Proteomes" id="UP000708208"/>
    </source>
</evidence>
<name>A0A8J2JI46_9HEXA</name>
<dbReference type="OrthoDB" id="6142878at2759"/>
<comment type="caution">
    <text evidence="1">The sequence shown here is derived from an EMBL/GenBank/DDBJ whole genome shotgun (WGS) entry which is preliminary data.</text>
</comment>
<gene>
    <name evidence="1" type="ORF">AFUS01_LOCUS7983</name>
</gene>
<sequence>MDPSFPGGQIDELNFNFCLTEYKSKLTHNNHTPWEPTFNNTYVTYKIIPEDKSRSSPLVCCEGRGYVGATEKWQYLGCGHQTWTGKISWGNNAAKPAIRCKGIATGTMVEWAFGTEN</sequence>
<dbReference type="AlphaFoldDB" id="A0A8J2JI46"/>